<evidence type="ECO:0000313" key="1">
    <source>
        <dbReference type="EMBL" id="GAI49867.1"/>
    </source>
</evidence>
<proteinExistence type="predicted"/>
<dbReference type="AlphaFoldDB" id="X1P0M3"/>
<sequence length="89" mass="9673">MEIMAKKYLLIIPLIALVGFLFFPQNALVDNFEDIIPEEAGKYLELPGKDAEKILSTLIQVLTAEGINLLSSADASDEEIAVVGILRGV</sequence>
<gene>
    <name evidence="1" type="ORF">S06H3_62626</name>
</gene>
<feature type="non-terminal residue" evidence="1">
    <location>
        <position position="89"/>
    </location>
</feature>
<protein>
    <submittedName>
        <fullName evidence="1">Uncharacterized protein</fullName>
    </submittedName>
</protein>
<organism evidence="1">
    <name type="scientific">marine sediment metagenome</name>
    <dbReference type="NCBI Taxonomy" id="412755"/>
    <lineage>
        <taxon>unclassified sequences</taxon>
        <taxon>metagenomes</taxon>
        <taxon>ecological metagenomes</taxon>
    </lineage>
</organism>
<dbReference type="EMBL" id="BARV01041343">
    <property type="protein sequence ID" value="GAI49867.1"/>
    <property type="molecule type" value="Genomic_DNA"/>
</dbReference>
<name>X1P0M3_9ZZZZ</name>
<comment type="caution">
    <text evidence="1">The sequence shown here is derived from an EMBL/GenBank/DDBJ whole genome shotgun (WGS) entry which is preliminary data.</text>
</comment>
<accession>X1P0M3</accession>
<reference evidence="1" key="1">
    <citation type="journal article" date="2014" name="Front. Microbiol.">
        <title>High frequency of phylogenetically diverse reductive dehalogenase-homologous genes in deep subseafloor sedimentary metagenomes.</title>
        <authorList>
            <person name="Kawai M."/>
            <person name="Futagami T."/>
            <person name="Toyoda A."/>
            <person name="Takaki Y."/>
            <person name="Nishi S."/>
            <person name="Hori S."/>
            <person name="Arai W."/>
            <person name="Tsubouchi T."/>
            <person name="Morono Y."/>
            <person name="Uchiyama I."/>
            <person name="Ito T."/>
            <person name="Fujiyama A."/>
            <person name="Inagaki F."/>
            <person name="Takami H."/>
        </authorList>
    </citation>
    <scope>NUCLEOTIDE SEQUENCE</scope>
    <source>
        <strain evidence="1">Expedition CK06-06</strain>
    </source>
</reference>